<reference evidence="1" key="1">
    <citation type="submission" date="2021-02" db="EMBL/GenBank/DDBJ databases">
        <authorList>
            <person name="Dougan E. K."/>
            <person name="Rhodes N."/>
            <person name="Thang M."/>
            <person name="Chan C."/>
        </authorList>
    </citation>
    <scope>NUCLEOTIDE SEQUENCE</scope>
</reference>
<gene>
    <name evidence="1" type="ORF">SNAT2548_LOCUS34737</name>
</gene>
<keyword evidence="2" id="KW-1185">Reference proteome</keyword>
<proteinExistence type="predicted"/>
<evidence type="ECO:0000313" key="1">
    <source>
        <dbReference type="EMBL" id="CAE7611124.1"/>
    </source>
</evidence>
<sequence>MAPEQRYETFERDLCDPILLGFDWGSCAVGYTALAVLCSQLWMYKHPALDKIAVAKEAINKLLPSVESCLPKTPWPLKLAELHKFANDTVDYTDFKLGPEKAALFGASIRSADSATDHALIMLTCLPEP</sequence>
<accession>A0A812V0U4</accession>
<dbReference type="Proteomes" id="UP000604046">
    <property type="component" value="Unassembled WGS sequence"/>
</dbReference>
<evidence type="ECO:0000313" key="2">
    <source>
        <dbReference type="Proteomes" id="UP000604046"/>
    </source>
</evidence>
<protein>
    <submittedName>
        <fullName evidence="1">Uncharacterized protein</fullName>
    </submittedName>
</protein>
<dbReference type="EMBL" id="CAJNDS010002827">
    <property type="protein sequence ID" value="CAE7611124.1"/>
    <property type="molecule type" value="Genomic_DNA"/>
</dbReference>
<dbReference type="AlphaFoldDB" id="A0A812V0U4"/>
<name>A0A812V0U4_9DINO</name>
<organism evidence="1 2">
    <name type="scientific">Symbiodinium natans</name>
    <dbReference type="NCBI Taxonomy" id="878477"/>
    <lineage>
        <taxon>Eukaryota</taxon>
        <taxon>Sar</taxon>
        <taxon>Alveolata</taxon>
        <taxon>Dinophyceae</taxon>
        <taxon>Suessiales</taxon>
        <taxon>Symbiodiniaceae</taxon>
        <taxon>Symbiodinium</taxon>
    </lineage>
</organism>
<comment type="caution">
    <text evidence="1">The sequence shown here is derived from an EMBL/GenBank/DDBJ whole genome shotgun (WGS) entry which is preliminary data.</text>
</comment>